<dbReference type="SUPFAM" id="SSF53474">
    <property type="entry name" value="alpha/beta-Hydrolases"/>
    <property type="match status" value="1"/>
</dbReference>
<dbReference type="InterPro" id="IPR029058">
    <property type="entry name" value="AB_hydrolase_fold"/>
</dbReference>
<dbReference type="PANTHER" id="PTHR43433:SF5">
    <property type="entry name" value="AB HYDROLASE-1 DOMAIN-CONTAINING PROTEIN"/>
    <property type="match status" value="1"/>
</dbReference>
<sequence length="239" mass="26786">MPTAKLSEVDIYYNRKGKGELSYVFCHGLGGNSIRFEKEEMEWYSEIFDVVSWDNRGLGRSGFSKKYSLPLYAKDLNDLLDLLSIDKAVIFGVSWGGVLTQRFAIDYPERCHAIILDSTSSEVNRVASERWYQRGQGAYHRDSTVEEDHRESYVAQCRAVAALREHSLTMALNKVNVPALIVGGGKDEVAGAAGSVILSRNLPNSQLHIFQEAGHGTYSLEREGFRDLLLRFAESNSLL</sequence>
<dbReference type="InterPro" id="IPR000073">
    <property type="entry name" value="AB_hydrolase_1"/>
</dbReference>
<reference evidence="2" key="1">
    <citation type="submission" date="2018-05" db="EMBL/GenBank/DDBJ databases">
        <authorList>
            <person name="Lanie J.A."/>
            <person name="Ng W.-L."/>
            <person name="Kazmierczak K.M."/>
            <person name="Andrzejewski T.M."/>
            <person name="Davidsen T.M."/>
            <person name="Wayne K.J."/>
            <person name="Tettelin H."/>
            <person name="Glass J.I."/>
            <person name="Rusch D."/>
            <person name="Podicherti R."/>
            <person name="Tsui H.-C.T."/>
            <person name="Winkler M.E."/>
        </authorList>
    </citation>
    <scope>NUCLEOTIDE SEQUENCE</scope>
</reference>
<dbReference type="EMBL" id="UINC01018357">
    <property type="protein sequence ID" value="SVA77043.1"/>
    <property type="molecule type" value="Genomic_DNA"/>
</dbReference>
<gene>
    <name evidence="2" type="ORF">METZ01_LOCUS129897</name>
</gene>
<dbReference type="InterPro" id="IPR050471">
    <property type="entry name" value="AB_hydrolase"/>
</dbReference>
<dbReference type="PRINTS" id="PR00111">
    <property type="entry name" value="ABHYDROLASE"/>
</dbReference>
<feature type="domain" description="AB hydrolase-1" evidence="1">
    <location>
        <begin position="24"/>
        <end position="131"/>
    </location>
</feature>
<protein>
    <recommendedName>
        <fullName evidence="1">AB hydrolase-1 domain-containing protein</fullName>
    </recommendedName>
</protein>
<dbReference type="Gene3D" id="3.40.50.1820">
    <property type="entry name" value="alpha/beta hydrolase"/>
    <property type="match status" value="1"/>
</dbReference>
<evidence type="ECO:0000259" key="1">
    <source>
        <dbReference type="Pfam" id="PF00561"/>
    </source>
</evidence>
<dbReference type="PANTHER" id="PTHR43433">
    <property type="entry name" value="HYDROLASE, ALPHA/BETA FOLD FAMILY PROTEIN"/>
    <property type="match status" value="1"/>
</dbReference>
<accession>A0A381YKK1</accession>
<name>A0A381YKK1_9ZZZZ</name>
<dbReference type="Pfam" id="PF00561">
    <property type="entry name" value="Abhydrolase_1"/>
    <property type="match status" value="1"/>
</dbReference>
<evidence type="ECO:0000313" key="2">
    <source>
        <dbReference type="EMBL" id="SVA77043.1"/>
    </source>
</evidence>
<proteinExistence type="predicted"/>
<organism evidence="2">
    <name type="scientific">marine metagenome</name>
    <dbReference type="NCBI Taxonomy" id="408172"/>
    <lineage>
        <taxon>unclassified sequences</taxon>
        <taxon>metagenomes</taxon>
        <taxon>ecological metagenomes</taxon>
    </lineage>
</organism>
<dbReference type="AlphaFoldDB" id="A0A381YKK1"/>